<feature type="transmembrane region" description="Helical" evidence="1">
    <location>
        <begin position="100"/>
        <end position="117"/>
    </location>
</feature>
<gene>
    <name evidence="2" type="primary">A05g505130.1_BraROA</name>
    <name evidence="2" type="ORF">IGI04_019317</name>
</gene>
<protein>
    <submittedName>
        <fullName evidence="2">Uncharacterized protein</fullName>
    </submittedName>
</protein>
<name>A0ABQ7MFG8_BRACM</name>
<organism evidence="2 3">
    <name type="scientific">Brassica rapa subsp. trilocularis</name>
    <dbReference type="NCBI Taxonomy" id="1813537"/>
    <lineage>
        <taxon>Eukaryota</taxon>
        <taxon>Viridiplantae</taxon>
        <taxon>Streptophyta</taxon>
        <taxon>Embryophyta</taxon>
        <taxon>Tracheophyta</taxon>
        <taxon>Spermatophyta</taxon>
        <taxon>Magnoliopsida</taxon>
        <taxon>eudicotyledons</taxon>
        <taxon>Gunneridae</taxon>
        <taxon>Pentapetalae</taxon>
        <taxon>rosids</taxon>
        <taxon>malvids</taxon>
        <taxon>Brassicales</taxon>
        <taxon>Brassicaceae</taxon>
        <taxon>Brassiceae</taxon>
        <taxon>Brassica</taxon>
    </lineage>
</organism>
<evidence type="ECO:0000256" key="1">
    <source>
        <dbReference type="SAM" id="Phobius"/>
    </source>
</evidence>
<keyword evidence="3" id="KW-1185">Reference proteome</keyword>
<accession>A0ABQ7MFG8</accession>
<dbReference type="EMBL" id="JADBGQ010000005">
    <property type="protein sequence ID" value="KAG5397503.1"/>
    <property type="molecule type" value="Genomic_DNA"/>
</dbReference>
<proteinExistence type="predicted"/>
<evidence type="ECO:0000313" key="2">
    <source>
        <dbReference type="EMBL" id="KAG5397503.1"/>
    </source>
</evidence>
<feature type="non-terminal residue" evidence="2">
    <location>
        <position position="1"/>
    </location>
</feature>
<evidence type="ECO:0000313" key="3">
    <source>
        <dbReference type="Proteomes" id="UP000823674"/>
    </source>
</evidence>
<keyword evidence="1" id="KW-0812">Transmembrane</keyword>
<keyword evidence="1" id="KW-1133">Transmembrane helix</keyword>
<dbReference type="Proteomes" id="UP000823674">
    <property type="component" value="Chromosome A05"/>
</dbReference>
<reference evidence="2 3" key="1">
    <citation type="submission" date="2021-03" db="EMBL/GenBank/DDBJ databases">
        <authorList>
            <person name="King G.J."/>
            <person name="Bancroft I."/>
            <person name="Baten A."/>
            <person name="Bloomfield J."/>
            <person name="Borpatragohain P."/>
            <person name="He Z."/>
            <person name="Irish N."/>
            <person name="Irwin J."/>
            <person name="Liu K."/>
            <person name="Mauleon R.P."/>
            <person name="Moore J."/>
            <person name="Morris R."/>
            <person name="Ostergaard L."/>
            <person name="Wang B."/>
            <person name="Wells R."/>
        </authorList>
    </citation>
    <scope>NUCLEOTIDE SEQUENCE [LARGE SCALE GENOMIC DNA]</scope>
    <source>
        <strain evidence="2">R-o-18</strain>
        <tissue evidence="2">Leaf</tissue>
    </source>
</reference>
<sequence length="128" mass="15060">PSFATELERRETLQIFLPEFNIIHVLLAHNQISDFLAKTTRSFHRKLHFIVRRDLSPKHNAPTFDLPTFWDGLQEPDCNDLNAMIKKPQAWSNFATESEIGLLVLFIKIFLLLVVLFRSDYPENFKFE</sequence>
<keyword evidence="1" id="KW-0472">Membrane</keyword>
<comment type="caution">
    <text evidence="2">The sequence shown here is derived from an EMBL/GenBank/DDBJ whole genome shotgun (WGS) entry which is preliminary data.</text>
</comment>